<dbReference type="KEGG" id="tvl:FAZ95_00030"/>
<reference evidence="2 3" key="1">
    <citation type="submission" date="2019-05" db="EMBL/GenBank/DDBJ databases">
        <title>Burkholderia sp. DHOD12, isolated from subtropical forest soil.</title>
        <authorList>
            <person name="Gao Z.-H."/>
            <person name="Qiu L.-H."/>
        </authorList>
    </citation>
    <scope>NUCLEOTIDE SEQUENCE [LARGE SCALE GENOMIC DNA]</scope>
    <source>
        <strain evidence="2 3">DHOD12</strain>
    </source>
</reference>
<keyword evidence="1" id="KW-0732">Signal</keyword>
<organism evidence="2 3">
    <name type="scientific">Trinickia violacea</name>
    <dbReference type="NCBI Taxonomy" id="2571746"/>
    <lineage>
        <taxon>Bacteria</taxon>
        <taxon>Pseudomonadati</taxon>
        <taxon>Pseudomonadota</taxon>
        <taxon>Betaproteobacteria</taxon>
        <taxon>Burkholderiales</taxon>
        <taxon>Burkholderiaceae</taxon>
        <taxon>Trinickia</taxon>
    </lineage>
</organism>
<name>A0A4P8IJD8_9BURK</name>
<sequence>MKRAFILSVLGISAACASSAALAHVDVGVYFGAPAPVYVAPPPVVYEAPPPPVVYEARPPVVYAPAPVVYGYPGGYWEERRWHDNGRHRGWYKHRYDDDDEQ</sequence>
<feature type="chain" id="PRO_5020926819" evidence="1">
    <location>
        <begin position="24"/>
        <end position="102"/>
    </location>
</feature>
<dbReference type="Proteomes" id="UP000298656">
    <property type="component" value="Chromosome 1"/>
</dbReference>
<keyword evidence="3" id="KW-1185">Reference proteome</keyword>
<dbReference type="PROSITE" id="PS51257">
    <property type="entry name" value="PROKAR_LIPOPROTEIN"/>
    <property type="match status" value="1"/>
</dbReference>
<evidence type="ECO:0000313" key="2">
    <source>
        <dbReference type="EMBL" id="QCP47705.1"/>
    </source>
</evidence>
<dbReference type="AlphaFoldDB" id="A0A4P8IJD8"/>
<gene>
    <name evidence="2" type="ORF">FAZ95_00030</name>
</gene>
<accession>A0A4P8IJD8</accession>
<protein>
    <submittedName>
        <fullName evidence="2">Uncharacterized protein</fullName>
    </submittedName>
</protein>
<feature type="signal peptide" evidence="1">
    <location>
        <begin position="1"/>
        <end position="23"/>
    </location>
</feature>
<evidence type="ECO:0000256" key="1">
    <source>
        <dbReference type="SAM" id="SignalP"/>
    </source>
</evidence>
<proteinExistence type="predicted"/>
<evidence type="ECO:0000313" key="3">
    <source>
        <dbReference type="Proteomes" id="UP000298656"/>
    </source>
</evidence>
<dbReference type="EMBL" id="CP040077">
    <property type="protein sequence ID" value="QCP47705.1"/>
    <property type="molecule type" value="Genomic_DNA"/>
</dbReference>
<dbReference type="RefSeq" id="WP_137330549.1">
    <property type="nucleotide sequence ID" value="NZ_CP040077.1"/>
</dbReference>